<accession>A0AAQ3RZM3</accession>
<feature type="transmembrane region" description="Helical" evidence="1">
    <location>
        <begin position="88"/>
        <end position="107"/>
    </location>
</feature>
<gene>
    <name evidence="2" type="ORF">V8G54_011465</name>
</gene>
<evidence type="ECO:0000256" key="1">
    <source>
        <dbReference type="SAM" id="Phobius"/>
    </source>
</evidence>
<keyword evidence="1" id="KW-0812">Transmembrane</keyword>
<dbReference type="PANTHER" id="PTHR33985:SF5">
    <property type="entry name" value="FASCICLIN-LIKE ARABINOGALACTAN FAMILY PROTEIN"/>
    <property type="match status" value="1"/>
</dbReference>
<keyword evidence="1" id="KW-1133">Transmembrane helix</keyword>
<evidence type="ECO:0000313" key="2">
    <source>
        <dbReference type="EMBL" id="WVZ13899.1"/>
    </source>
</evidence>
<protein>
    <submittedName>
        <fullName evidence="2">Uncharacterized protein</fullName>
    </submittedName>
</protein>
<keyword evidence="1" id="KW-0472">Membrane</keyword>
<name>A0AAQ3RZM3_VIGMU</name>
<organism evidence="2 3">
    <name type="scientific">Vigna mungo</name>
    <name type="common">Black gram</name>
    <name type="synonym">Phaseolus mungo</name>
    <dbReference type="NCBI Taxonomy" id="3915"/>
    <lineage>
        <taxon>Eukaryota</taxon>
        <taxon>Viridiplantae</taxon>
        <taxon>Streptophyta</taxon>
        <taxon>Embryophyta</taxon>
        <taxon>Tracheophyta</taxon>
        <taxon>Spermatophyta</taxon>
        <taxon>Magnoliopsida</taxon>
        <taxon>eudicotyledons</taxon>
        <taxon>Gunneridae</taxon>
        <taxon>Pentapetalae</taxon>
        <taxon>rosids</taxon>
        <taxon>fabids</taxon>
        <taxon>Fabales</taxon>
        <taxon>Fabaceae</taxon>
        <taxon>Papilionoideae</taxon>
        <taxon>50 kb inversion clade</taxon>
        <taxon>NPAAA clade</taxon>
        <taxon>indigoferoid/millettioid clade</taxon>
        <taxon>Phaseoleae</taxon>
        <taxon>Vigna</taxon>
    </lineage>
</organism>
<dbReference type="InterPro" id="IPR052806">
    <property type="entry name" value="Fasciclin-like_AGP"/>
</dbReference>
<dbReference type="AlphaFoldDB" id="A0AAQ3RZM3"/>
<dbReference type="EMBL" id="CP144697">
    <property type="protein sequence ID" value="WVZ13899.1"/>
    <property type="molecule type" value="Genomic_DNA"/>
</dbReference>
<dbReference type="PANTHER" id="PTHR33985">
    <property type="entry name" value="OS02G0491300 PROTEIN-RELATED"/>
    <property type="match status" value="1"/>
</dbReference>
<feature type="non-terminal residue" evidence="2">
    <location>
        <position position="140"/>
    </location>
</feature>
<dbReference type="Proteomes" id="UP001374535">
    <property type="component" value="Chromosome 4"/>
</dbReference>
<proteinExistence type="predicted"/>
<evidence type="ECO:0000313" key="3">
    <source>
        <dbReference type="Proteomes" id="UP001374535"/>
    </source>
</evidence>
<keyword evidence="3" id="KW-1185">Reference proteome</keyword>
<sequence>PSPNPLLLPYHVVPRNLSFSDLLLPRRARLSTLLVTKTISVTNNSPANFSLDHTPLTHPDLFFTPSLAVHSVQSFRAFSSDSRFNGVVLLPFFSFVLPLLLCQDFSISFEKERRKRTFGLHICFSSTTVATAFNGDGDKK</sequence>
<reference evidence="2 3" key="1">
    <citation type="journal article" date="2023" name="Life. Sci Alliance">
        <title>Evolutionary insights into 3D genome organization and epigenetic landscape of Vigna mungo.</title>
        <authorList>
            <person name="Junaid A."/>
            <person name="Singh B."/>
            <person name="Bhatia S."/>
        </authorList>
    </citation>
    <scope>NUCLEOTIDE SEQUENCE [LARGE SCALE GENOMIC DNA]</scope>
    <source>
        <strain evidence="2">Urdbean</strain>
    </source>
</reference>